<dbReference type="SUPFAM" id="SSF51905">
    <property type="entry name" value="FAD/NAD(P)-binding domain"/>
    <property type="match status" value="1"/>
</dbReference>
<organism evidence="5 6">
    <name type="scientific">Lapillicoccus jejuensis</name>
    <dbReference type="NCBI Taxonomy" id="402171"/>
    <lineage>
        <taxon>Bacteria</taxon>
        <taxon>Bacillati</taxon>
        <taxon>Actinomycetota</taxon>
        <taxon>Actinomycetes</taxon>
        <taxon>Micrococcales</taxon>
        <taxon>Intrasporangiaceae</taxon>
        <taxon>Lapillicoccus</taxon>
    </lineage>
</organism>
<feature type="domain" description="FAD/NAD(P)-binding" evidence="4">
    <location>
        <begin position="253"/>
        <end position="564"/>
    </location>
</feature>
<keyword evidence="1" id="KW-0285">Flavoprotein</keyword>
<protein>
    <submittedName>
        <fullName evidence="5">Thioredoxin reductase (NADPH)</fullName>
    </submittedName>
</protein>
<name>A0A542DZD2_9MICO</name>
<dbReference type="PANTHER" id="PTHR48105">
    <property type="entry name" value="THIOREDOXIN REDUCTASE 1-RELATED-RELATED"/>
    <property type="match status" value="1"/>
</dbReference>
<dbReference type="InterPro" id="IPR050097">
    <property type="entry name" value="Ferredoxin-NADP_redctase_2"/>
</dbReference>
<dbReference type="Pfam" id="PF07992">
    <property type="entry name" value="Pyr_redox_2"/>
    <property type="match status" value="1"/>
</dbReference>
<accession>A0A542DZD2</accession>
<comment type="catalytic activity">
    <reaction evidence="3">
        <text>[thioredoxin]-dithiol + NADP(+) = [thioredoxin]-disulfide + NADPH + H(+)</text>
        <dbReference type="Rhea" id="RHEA:20345"/>
        <dbReference type="Rhea" id="RHEA-COMP:10698"/>
        <dbReference type="Rhea" id="RHEA-COMP:10700"/>
        <dbReference type="ChEBI" id="CHEBI:15378"/>
        <dbReference type="ChEBI" id="CHEBI:29950"/>
        <dbReference type="ChEBI" id="CHEBI:50058"/>
        <dbReference type="ChEBI" id="CHEBI:57783"/>
        <dbReference type="ChEBI" id="CHEBI:58349"/>
        <dbReference type="EC" id="1.8.1.9"/>
    </reaction>
</comment>
<dbReference type="RefSeq" id="WP_141847826.1">
    <property type="nucleotide sequence ID" value="NZ_BAAAPR010000004.1"/>
</dbReference>
<dbReference type="PRINTS" id="PR00469">
    <property type="entry name" value="PNDRDTASEII"/>
</dbReference>
<dbReference type="InterPro" id="IPR036188">
    <property type="entry name" value="FAD/NAD-bd_sf"/>
</dbReference>
<dbReference type="PRINTS" id="PR00368">
    <property type="entry name" value="FADPNR"/>
</dbReference>
<evidence type="ECO:0000256" key="3">
    <source>
        <dbReference type="ARBA" id="ARBA00048132"/>
    </source>
</evidence>
<dbReference type="GO" id="GO:0004791">
    <property type="term" value="F:thioredoxin-disulfide reductase (NADPH) activity"/>
    <property type="evidence" value="ECO:0007669"/>
    <property type="project" value="UniProtKB-EC"/>
</dbReference>
<sequence length="580" mass="60870">MVENQPDPTRPVVLLAAGPDQRDAVEEAFTSRYAHDYDVVLTDGVDALLDTARELTLDGRGIALVAAETELPDGDGIGALDTVHDVTATARRIALLAPARYSASLPRLREASAEGRLDTWLGIPTGPRDEEFHTAVVEVLSDWAWSTGALGTEGVQVVFDRKTAQVSQILDYFQRMGIPSRKYAADSEVGRAVVAAAGPGAPFPLVRNAPGVGRRGERGEVQPEQVLAAPTLAQLGAVMYGRPSDLEDGFVADLLVIGSGPAGIAAAVYGASEGLATVVLESEAIGGQAGTSSMIRNYLGFPRGISGMRLAQRARMQALRFGARFFVGMPVSAVETAAVHGEPHTVVVDDGTPGGSRIRARAVVVASGAAYRRLDVDSVESMVGLGVTYGAATTLAPYLTGRSVHVVGGGNSAGQAAVHLSRFAKQVTIVVRRDGLAETMSDYLVREVTANPRIEVRPRTQVVGADGEGWLQGLTLRDADGHEERVETSGLVLLLGAEPCADYLPDEVARDARGFVVTGRDVPPERWREGVPPAALETTVPGIFAAGDIRVDSMKRVAAASGEGAAAVPLVHAWLATLTT</sequence>
<dbReference type="Proteomes" id="UP000317893">
    <property type="component" value="Unassembled WGS sequence"/>
</dbReference>
<keyword evidence="2" id="KW-0560">Oxidoreductase</keyword>
<keyword evidence="6" id="KW-1185">Reference proteome</keyword>
<comment type="caution">
    <text evidence="5">The sequence shown here is derived from an EMBL/GenBank/DDBJ whole genome shotgun (WGS) entry which is preliminary data.</text>
</comment>
<evidence type="ECO:0000256" key="2">
    <source>
        <dbReference type="ARBA" id="ARBA00023002"/>
    </source>
</evidence>
<evidence type="ECO:0000256" key="1">
    <source>
        <dbReference type="ARBA" id="ARBA00022630"/>
    </source>
</evidence>
<proteinExistence type="predicted"/>
<gene>
    <name evidence="5" type="ORF">FB458_1378</name>
</gene>
<dbReference type="Gene3D" id="3.50.50.60">
    <property type="entry name" value="FAD/NAD(P)-binding domain"/>
    <property type="match status" value="2"/>
</dbReference>
<evidence type="ECO:0000313" key="5">
    <source>
        <dbReference type="EMBL" id="TQJ08294.1"/>
    </source>
</evidence>
<evidence type="ECO:0000313" key="6">
    <source>
        <dbReference type="Proteomes" id="UP000317893"/>
    </source>
</evidence>
<reference evidence="5 6" key="1">
    <citation type="submission" date="2019-06" db="EMBL/GenBank/DDBJ databases">
        <title>Sequencing the genomes of 1000 actinobacteria strains.</title>
        <authorList>
            <person name="Klenk H.-P."/>
        </authorList>
    </citation>
    <scope>NUCLEOTIDE SEQUENCE [LARGE SCALE GENOMIC DNA]</scope>
    <source>
        <strain evidence="5 6">DSM 18607</strain>
    </source>
</reference>
<dbReference type="OrthoDB" id="109585at2"/>
<dbReference type="AlphaFoldDB" id="A0A542DZD2"/>
<dbReference type="EMBL" id="VFMN01000001">
    <property type="protein sequence ID" value="TQJ08294.1"/>
    <property type="molecule type" value="Genomic_DNA"/>
</dbReference>
<dbReference type="InterPro" id="IPR023753">
    <property type="entry name" value="FAD/NAD-binding_dom"/>
</dbReference>
<evidence type="ECO:0000259" key="4">
    <source>
        <dbReference type="Pfam" id="PF07992"/>
    </source>
</evidence>